<feature type="compositionally biased region" description="Basic and acidic residues" evidence="11">
    <location>
        <begin position="472"/>
        <end position="481"/>
    </location>
</feature>
<keyword evidence="13" id="KW-1185">Reference proteome</keyword>
<evidence type="ECO:0000256" key="5">
    <source>
        <dbReference type="ARBA" id="ARBA00022989"/>
    </source>
</evidence>
<evidence type="ECO:0000256" key="3">
    <source>
        <dbReference type="ARBA" id="ARBA00022475"/>
    </source>
</evidence>
<dbReference type="RefSeq" id="XP_018012447.1">
    <property type="nucleotide sequence ID" value="XM_018156958.2"/>
</dbReference>
<keyword evidence="6 12" id="KW-0472">Membrane</keyword>
<protein>
    <submittedName>
        <fullName evidence="14">Lysosome membrane protein 2</fullName>
    </submittedName>
</protein>
<comment type="subcellular location">
    <subcellularLocation>
        <location evidence="1">Cell membrane</location>
        <topology evidence="1">Multi-pass membrane protein</topology>
    </subcellularLocation>
</comment>
<keyword evidence="8" id="KW-0675">Receptor</keyword>
<reference evidence="14" key="1">
    <citation type="submission" date="2025-08" db="UniProtKB">
        <authorList>
            <consortium name="RefSeq"/>
        </authorList>
    </citation>
    <scope>IDENTIFICATION</scope>
    <source>
        <tissue evidence="14">Whole organism</tissue>
    </source>
</reference>
<feature type="region of interest" description="Disordered" evidence="11">
    <location>
        <begin position="465"/>
        <end position="504"/>
    </location>
</feature>
<feature type="transmembrane region" description="Helical" evidence="12">
    <location>
        <begin position="6"/>
        <end position="24"/>
    </location>
</feature>
<evidence type="ECO:0000256" key="1">
    <source>
        <dbReference type="ARBA" id="ARBA00004651"/>
    </source>
</evidence>
<feature type="disulfide bond" evidence="10">
    <location>
        <begin position="314"/>
        <end position="320"/>
    </location>
</feature>
<proteinExistence type="inferred from homology"/>
<feature type="transmembrane region" description="Helical" evidence="12">
    <location>
        <begin position="439"/>
        <end position="460"/>
    </location>
</feature>
<keyword evidence="3" id="KW-1003">Cell membrane</keyword>
<dbReference type="GO" id="GO:0005044">
    <property type="term" value="F:scavenger receptor activity"/>
    <property type="evidence" value="ECO:0007669"/>
    <property type="project" value="TreeGrafter"/>
</dbReference>
<dbReference type="Proteomes" id="UP000694843">
    <property type="component" value="Unplaced"/>
</dbReference>
<dbReference type="KEGG" id="hazt:108669579"/>
<feature type="disulfide bond" evidence="10">
    <location>
        <begin position="247"/>
        <end position="312"/>
    </location>
</feature>
<evidence type="ECO:0000256" key="12">
    <source>
        <dbReference type="SAM" id="Phobius"/>
    </source>
</evidence>
<feature type="disulfide bond" evidence="10">
    <location>
        <begin position="276"/>
        <end position="330"/>
    </location>
</feature>
<name>A0A8B7NFQ2_HYAAZ</name>
<keyword evidence="7 10" id="KW-1015">Disulfide bond</keyword>
<dbReference type="PANTHER" id="PTHR11923:SF51">
    <property type="entry name" value="LYSOSOME MEMBRANE PROTEIN 2"/>
    <property type="match status" value="1"/>
</dbReference>
<evidence type="ECO:0000256" key="9">
    <source>
        <dbReference type="ARBA" id="ARBA00023180"/>
    </source>
</evidence>
<keyword evidence="9" id="KW-0325">Glycoprotein</keyword>
<accession>A0A8B7NFQ2</accession>
<dbReference type="GO" id="GO:0005886">
    <property type="term" value="C:plasma membrane"/>
    <property type="evidence" value="ECO:0007669"/>
    <property type="project" value="UniProtKB-SubCell"/>
</dbReference>
<evidence type="ECO:0000256" key="7">
    <source>
        <dbReference type="ARBA" id="ARBA00023157"/>
    </source>
</evidence>
<dbReference type="OrthoDB" id="18585at2759"/>
<dbReference type="Pfam" id="PF01130">
    <property type="entry name" value="CD36"/>
    <property type="match status" value="1"/>
</dbReference>
<dbReference type="PANTHER" id="PTHR11923">
    <property type="entry name" value="SCAVENGER RECEPTOR CLASS B TYPE-1 SR-B1"/>
    <property type="match status" value="1"/>
</dbReference>
<evidence type="ECO:0000313" key="13">
    <source>
        <dbReference type="Proteomes" id="UP000694843"/>
    </source>
</evidence>
<organism evidence="13 14">
    <name type="scientific">Hyalella azteca</name>
    <name type="common">Amphipod</name>
    <dbReference type="NCBI Taxonomy" id="294128"/>
    <lineage>
        <taxon>Eukaryota</taxon>
        <taxon>Metazoa</taxon>
        <taxon>Ecdysozoa</taxon>
        <taxon>Arthropoda</taxon>
        <taxon>Crustacea</taxon>
        <taxon>Multicrustacea</taxon>
        <taxon>Malacostraca</taxon>
        <taxon>Eumalacostraca</taxon>
        <taxon>Peracarida</taxon>
        <taxon>Amphipoda</taxon>
        <taxon>Senticaudata</taxon>
        <taxon>Talitrida</taxon>
        <taxon>Talitroidea</taxon>
        <taxon>Hyalellidae</taxon>
        <taxon>Hyalella</taxon>
    </lineage>
</organism>
<evidence type="ECO:0000256" key="2">
    <source>
        <dbReference type="ARBA" id="ARBA00010532"/>
    </source>
</evidence>
<evidence type="ECO:0000256" key="6">
    <source>
        <dbReference type="ARBA" id="ARBA00023136"/>
    </source>
</evidence>
<dbReference type="PRINTS" id="PR01610">
    <property type="entry name" value="CD36ANTIGEN"/>
</dbReference>
<sequence length="504" mass="57244">MKLWIQFVVCAVGFLFLVFGFVLIQKFPAVVQRKLGEKLVIRPDSPTIGNFIETPIPVYMQFYFFNVTNPQEILTGSRPALQEIGPFTYLEKRLKHDLNWTDTTVEYLENTKFFFQPEMSNGLTEETPITTVNPVLISVASKATGKNSFIDGIIEFFRQRFELNVFITKTAGELLFHGYEEDFLLEIYKFTNNPQYRTGRFGFFYPKNDSDGGKYSIFTGADGLDQLQVIDEYEDSKTLDYWSDPYCNMINGTTGGQFPQPINPGINITMFSGDLCRSLYLTYEKSINHGGLELLRYSLPNEVLADRPENQCYCTDNFTCKASLVNLAPCRAGSPVIASTPHFYMGDSELVSAVDGLHPSKEEHETFLDIEPNTGVSFRAVKRIQISMPLKPYANLPILSNVTPAIFPLLWLDENALVPEDRARKLHEQLSNPIKISQWISYALFALGGVFVIAPLIAVVESKHRRKNNKSSVEKERRENSEEGESFDPLSSRTDHNLDDPEKE</sequence>
<dbReference type="InterPro" id="IPR002159">
    <property type="entry name" value="CD36_fam"/>
</dbReference>
<comment type="similarity">
    <text evidence="2">Belongs to the CD36 family.</text>
</comment>
<dbReference type="GeneID" id="108669579"/>
<evidence type="ECO:0000256" key="4">
    <source>
        <dbReference type="ARBA" id="ARBA00022692"/>
    </source>
</evidence>
<evidence type="ECO:0000313" key="14">
    <source>
        <dbReference type="RefSeq" id="XP_018012447.1"/>
    </source>
</evidence>
<dbReference type="GO" id="GO:0005737">
    <property type="term" value="C:cytoplasm"/>
    <property type="evidence" value="ECO:0007669"/>
    <property type="project" value="TreeGrafter"/>
</dbReference>
<dbReference type="AlphaFoldDB" id="A0A8B7NFQ2"/>
<dbReference type="OMA" id="MAMITEG"/>
<evidence type="ECO:0000256" key="8">
    <source>
        <dbReference type="ARBA" id="ARBA00023170"/>
    </source>
</evidence>
<feature type="compositionally biased region" description="Basic and acidic residues" evidence="11">
    <location>
        <begin position="493"/>
        <end position="504"/>
    </location>
</feature>
<keyword evidence="5 12" id="KW-1133">Transmembrane helix</keyword>
<gene>
    <name evidence="14" type="primary">LOC108669579</name>
</gene>
<keyword evidence="4 12" id="KW-0812">Transmembrane</keyword>
<dbReference type="PRINTS" id="PR01609">
    <property type="entry name" value="CD36FAMILY"/>
</dbReference>
<evidence type="ECO:0000256" key="10">
    <source>
        <dbReference type="PIRSR" id="PIRSR605428-52"/>
    </source>
</evidence>
<dbReference type="InterPro" id="IPR005428">
    <property type="entry name" value="CD36/SCARB1/SNMP1"/>
</dbReference>
<evidence type="ECO:0000256" key="11">
    <source>
        <dbReference type="SAM" id="MobiDB-lite"/>
    </source>
</evidence>